<name>A0A3B0MSF4_THEAN</name>
<dbReference type="GO" id="GO:0080120">
    <property type="term" value="P:CAAX-box protein maturation"/>
    <property type="evidence" value="ECO:0007669"/>
    <property type="project" value="UniProtKB-ARBA"/>
</dbReference>
<feature type="transmembrane region" description="Helical" evidence="1">
    <location>
        <begin position="347"/>
        <end position="366"/>
    </location>
</feature>
<feature type="transmembrane region" description="Helical" evidence="1">
    <location>
        <begin position="295"/>
        <end position="314"/>
    </location>
</feature>
<evidence type="ECO:0000313" key="3">
    <source>
        <dbReference type="EMBL" id="SVP93093.1"/>
    </source>
</evidence>
<dbReference type="InterPro" id="IPR003675">
    <property type="entry name" value="Rce1/LyrA-like_dom"/>
</dbReference>
<feature type="transmembrane region" description="Helical" evidence="1">
    <location>
        <begin position="176"/>
        <end position="197"/>
    </location>
</feature>
<dbReference type="PANTHER" id="PTHR43592">
    <property type="entry name" value="CAAX AMINO TERMINAL PROTEASE"/>
    <property type="match status" value="1"/>
</dbReference>
<dbReference type="GO" id="GO:0006508">
    <property type="term" value="P:proteolysis"/>
    <property type="evidence" value="ECO:0007669"/>
    <property type="project" value="UniProtKB-KW"/>
</dbReference>
<dbReference type="GO" id="GO:0004175">
    <property type="term" value="F:endopeptidase activity"/>
    <property type="evidence" value="ECO:0007669"/>
    <property type="project" value="UniProtKB-ARBA"/>
</dbReference>
<dbReference type="EMBL" id="UIVS01000003">
    <property type="protein sequence ID" value="SVP93093.1"/>
    <property type="molecule type" value="Genomic_DNA"/>
</dbReference>
<feature type="domain" description="CAAX prenyl protease 2/Lysostaphin resistance protein A-like" evidence="2">
    <location>
        <begin position="435"/>
        <end position="520"/>
    </location>
</feature>
<accession>A0A3B0MSF4</accession>
<keyword evidence="1" id="KW-1133">Transmembrane helix</keyword>
<dbReference type="Pfam" id="PF02517">
    <property type="entry name" value="Rce1-like"/>
    <property type="match status" value="1"/>
</dbReference>
<keyword evidence="1" id="KW-0472">Membrane</keyword>
<dbReference type="AlphaFoldDB" id="A0A3B0MSF4"/>
<sequence>MNKYGRWLKFVFISVFYCIHLQQCVTIQINILNHNTIPINKTIIPSTNNSILFTNNSIPFTNINSISCKFGSVPYSTINSVPFSSINSVPYNFGRLGFINTNVIKFTKFNRNYNLTECKLVEDKSITHLDKQPTPLQSELKKQPLTTNLSSYVSKFLKNVKESNPYKYLTIKLSKFCVMIFGSALHTLVLSKCRFVLPYQLIPFNSGLGTEVTLDTLISIPILYYILKDYTFTQSTLETNNLKPKLEDNKLKSTLEDNKLKSNLEDNKLTNKSKMVNLNETLDEKYFQLPVRSKFKISMVVTSLLGSFIVSSYFSQFIDSLLLLVSAFDFPISVGMLKSFSVMSSHLFWVFIGSLILKSCMFPIFSKSNPWYKLDLSKLWVYQVLMGYYSSYTIYKLADIGYYLFLKFFDIQNQVSLTDEQISNICETNETIPILITSIGPCLTAPWWEELLYRVFTFKLFNSFLPTLYSSIASSIIFSINHLSPHSFLQLFSLGLLWSFIQLNNDNILITILIHSLWNSRIFFGSLTGI</sequence>
<keyword evidence="3" id="KW-0378">Hydrolase</keyword>
<feature type="transmembrane region" description="Helical" evidence="1">
    <location>
        <begin position="209"/>
        <end position="227"/>
    </location>
</feature>
<protein>
    <submittedName>
        <fullName evidence="3">Protease, putative</fullName>
    </submittedName>
</protein>
<evidence type="ECO:0000259" key="2">
    <source>
        <dbReference type="Pfam" id="PF02517"/>
    </source>
</evidence>
<proteinExistence type="predicted"/>
<dbReference type="PANTHER" id="PTHR43592:SF15">
    <property type="entry name" value="CAAX AMINO TERMINAL PROTEASE FAMILY PROTEIN"/>
    <property type="match status" value="1"/>
</dbReference>
<keyword evidence="3" id="KW-0645">Protease</keyword>
<organism evidence="3">
    <name type="scientific">Theileria annulata</name>
    <dbReference type="NCBI Taxonomy" id="5874"/>
    <lineage>
        <taxon>Eukaryota</taxon>
        <taxon>Sar</taxon>
        <taxon>Alveolata</taxon>
        <taxon>Apicomplexa</taxon>
        <taxon>Aconoidasida</taxon>
        <taxon>Piroplasmida</taxon>
        <taxon>Theileriidae</taxon>
        <taxon>Theileria</taxon>
    </lineage>
</organism>
<dbReference type="VEuPathDB" id="PiroplasmaDB:TA18155"/>
<reference evidence="3" key="1">
    <citation type="submission" date="2018-07" db="EMBL/GenBank/DDBJ databases">
        <authorList>
            <person name="Quirk P.G."/>
            <person name="Krulwich T.A."/>
        </authorList>
    </citation>
    <scope>NUCLEOTIDE SEQUENCE</scope>
    <source>
        <strain evidence="3">Anand</strain>
    </source>
</reference>
<gene>
    <name evidence="4" type="ORF">TAT_000289200</name>
    <name evidence="3" type="ORF">TAV_000289300</name>
</gene>
<evidence type="ECO:0000313" key="4">
    <source>
        <dbReference type="EMBL" id="SVP93897.1"/>
    </source>
</evidence>
<evidence type="ECO:0000256" key="1">
    <source>
        <dbReference type="SAM" id="Phobius"/>
    </source>
</evidence>
<feature type="transmembrane region" description="Helical" evidence="1">
    <location>
        <begin position="386"/>
        <end position="406"/>
    </location>
</feature>
<keyword evidence="1" id="KW-0812">Transmembrane</keyword>
<dbReference type="EMBL" id="UIVT01000003">
    <property type="protein sequence ID" value="SVP93897.1"/>
    <property type="molecule type" value="Genomic_DNA"/>
</dbReference>